<gene>
    <name evidence="1" type="ORF">Ari01nite_95970</name>
</gene>
<dbReference type="RefSeq" id="WP_203791196.1">
    <property type="nucleotide sequence ID" value="NZ_BOMV01000121.1"/>
</dbReference>
<protein>
    <submittedName>
        <fullName evidence="1">Uncharacterized protein</fullName>
    </submittedName>
</protein>
<keyword evidence="2" id="KW-1185">Reference proteome</keyword>
<dbReference type="AlphaFoldDB" id="A0A919KB57"/>
<evidence type="ECO:0000313" key="2">
    <source>
        <dbReference type="Proteomes" id="UP000636960"/>
    </source>
</evidence>
<dbReference type="Proteomes" id="UP000636960">
    <property type="component" value="Unassembled WGS sequence"/>
</dbReference>
<reference evidence="1" key="1">
    <citation type="submission" date="2021-01" db="EMBL/GenBank/DDBJ databases">
        <title>Whole genome shotgun sequence of Actinoplanes rishiriensis NBRC 108556.</title>
        <authorList>
            <person name="Komaki H."/>
            <person name="Tamura T."/>
        </authorList>
    </citation>
    <scope>NUCLEOTIDE SEQUENCE</scope>
    <source>
        <strain evidence="1">NBRC 108556</strain>
    </source>
</reference>
<proteinExistence type="predicted"/>
<comment type="caution">
    <text evidence="1">The sequence shown here is derived from an EMBL/GenBank/DDBJ whole genome shotgun (WGS) entry which is preliminary data.</text>
</comment>
<evidence type="ECO:0000313" key="1">
    <source>
        <dbReference type="EMBL" id="GIF02133.1"/>
    </source>
</evidence>
<sequence>MSTVALILRQDFEQAVDAARAVGGGEEHVPGLATSLDSALTARVRAVWDGIEAALRAAFEYGREKANPLVKTAITEAESLVASAGHRAADVQQTILVKLSEYVVRLTDAALSRVRTELILGGVTWRLSGVELAQKISLTGALSTNITSLATMTSGGELTVNAQYTVGK</sequence>
<name>A0A919KB57_9ACTN</name>
<dbReference type="EMBL" id="BOMV01000121">
    <property type="protein sequence ID" value="GIF02133.1"/>
    <property type="molecule type" value="Genomic_DNA"/>
</dbReference>
<accession>A0A919KB57</accession>
<organism evidence="1 2">
    <name type="scientific">Paractinoplanes rishiriensis</name>
    <dbReference type="NCBI Taxonomy" id="1050105"/>
    <lineage>
        <taxon>Bacteria</taxon>
        <taxon>Bacillati</taxon>
        <taxon>Actinomycetota</taxon>
        <taxon>Actinomycetes</taxon>
        <taxon>Micromonosporales</taxon>
        <taxon>Micromonosporaceae</taxon>
        <taxon>Paractinoplanes</taxon>
    </lineage>
</organism>